<keyword evidence="1" id="KW-0472">Membrane</keyword>
<evidence type="ECO:0000256" key="1">
    <source>
        <dbReference type="SAM" id="Phobius"/>
    </source>
</evidence>
<feature type="transmembrane region" description="Helical" evidence="1">
    <location>
        <begin position="23"/>
        <end position="46"/>
    </location>
</feature>
<reference evidence="3" key="1">
    <citation type="submission" date="2016-10" db="EMBL/GenBank/DDBJ databases">
        <authorList>
            <person name="Varghese N."/>
            <person name="Submissions S."/>
        </authorList>
    </citation>
    <scope>NUCLEOTIDE SEQUENCE [LARGE SCALE GENOMIC DNA]</scope>
    <source>
        <strain evidence="3">Z-7934</strain>
    </source>
</reference>
<proteinExistence type="predicted"/>
<keyword evidence="3" id="KW-1185">Reference proteome</keyword>
<dbReference type="STRING" id="69895.SAMN05192551_10526"/>
<keyword evidence="1" id="KW-0812">Transmembrane</keyword>
<evidence type="ECO:0000313" key="3">
    <source>
        <dbReference type="Proteomes" id="UP000199287"/>
    </source>
</evidence>
<name>A0A1I3EJ63_9FIRM</name>
<protein>
    <recommendedName>
        <fullName evidence="4">Flp pilus-assembly TadE/G-like</fullName>
    </recommendedName>
</protein>
<sequence length="170" mass="19011">MGAYIVLMGMEESVMIRKEKGEILVLFAIGFTVLLLFTSLAIDLALALMHRDRVKEVAVMARETRMDFGGHEMWMSENPNSVYTDLATDIAVRNGMSPSQVRTEFEHTENTISRRSARANVIMEDTYETTTLRIIGIEEIPITVRVDGTMLKSGGGRVWGPGQSYIKPLP</sequence>
<gene>
    <name evidence="2" type="ORF">SAMN05192551_10526</name>
</gene>
<evidence type="ECO:0000313" key="2">
    <source>
        <dbReference type="EMBL" id="SFH98938.1"/>
    </source>
</evidence>
<keyword evidence="1" id="KW-1133">Transmembrane helix</keyword>
<dbReference type="EMBL" id="FOQA01000005">
    <property type="protein sequence ID" value="SFH98938.1"/>
    <property type="molecule type" value="Genomic_DNA"/>
</dbReference>
<evidence type="ECO:0008006" key="4">
    <source>
        <dbReference type="Google" id="ProtNLM"/>
    </source>
</evidence>
<dbReference type="AlphaFoldDB" id="A0A1I3EJ63"/>
<accession>A0A1I3EJ63</accession>
<organism evidence="2 3">
    <name type="scientific">Tindallia magadiensis</name>
    <dbReference type="NCBI Taxonomy" id="69895"/>
    <lineage>
        <taxon>Bacteria</taxon>
        <taxon>Bacillati</taxon>
        <taxon>Bacillota</taxon>
        <taxon>Clostridia</taxon>
        <taxon>Peptostreptococcales</taxon>
        <taxon>Tindalliaceae</taxon>
        <taxon>Tindallia</taxon>
    </lineage>
</organism>
<dbReference type="Proteomes" id="UP000199287">
    <property type="component" value="Unassembled WGS sequence"/>
</dbReference>